<name>A0ABV4R8R8_9ACTN</name>
<organism evidence="2 3">
    <name type="scientific">Actinomadura chokoriensis</name>
    <dbReference type="NCBI Taxonomy" id="454156"/>
    <lineage>
        <taxon>Bacteria</taxon>
        <taxon>Bacillati</taxon>
        <taxon>Actinomycetota</taxon>
        <taxon>Actinomycetes</taxon>
        <taxon>Streptosporangiales</taxon>
        <taxon>Thermomonosporaceae</taxon>
        <taxon>Actinomadura</taxon>
    </lineage>
</organism>
<feature type="region of interest" description="Disordered" evidence="1">
    <location>
        <begin position="49"/>
        <end position="86"/>
    </location>
</feature>
<sequence length="86" mass="8972">MTAVGLGDRFGGFDRLAVDDDGDRAGAAAGGAADLLAQLAAQLAVQHCHHSGPRPASEPFDERTGDLSCPPAKPFPADDLHLRPRR</sequence>
<dbReference type="EMBL" id="JAXCEH010000032">
    <property type="protein sequence ID" value="MFA1558525.1"/>
    <property type="molecule type" value="Genomic_DNA"/>
</dbReference>
<evidence type="ECO:0000313" key="3">
    <source>
        <dbReference type="Proteomes" id="UP001569904"/>
    </source>
</evidence>
<reference evidence="2 3" key="1">
    <citation type="submission" date="2023-11" db="EMBL/GenBank/DDBJ databases">
        <title>Actinomadura monticuli sp. nov., isolated from volcanic ash.</title>
        <authorList>
            <person name="Lee S.D."/>
            <person name="Yang H."/>
            <person name="Kim I.S."/>
        </authorList>
    </citation>
    <scope>NUCLEOTIDE SEQUENCE [LARGE SCALE GENOMIC DNA]</scope>
    <source>
        <strain evidence="2 3">DSM 45346</strain>
    </source>
</reference>
<proteinExistence type="predicted"/>
<evidence type="ECO:0000313" key="2">
    <source>
        <dbReference type="EMBL" id="MFA1558525.1"/>
    </source>
</evidence>
<keyword evidence="3" id="KW-1185">Reference proteome</keyword>
<gene>
    <name evidence="2" type="ORF">SM436_32955</name>
</gene>
<accession>A0ABV4R8R8</accession>
<protein>
    <submittedName>
        <fullName evidence="2">Uncharacterized protein</fullName>
    </submittedName>
</protein>
<comment type="caution">
    <text evidence="2">The sequence shown here is derived from an EMBL/GenBank/DDBJ whole genome shotgun (WGS) entry which is preliminary data.</text>
</comment>
<dbReference type="Proteomes" id="UP001569904">
    <property type="component" value="Unassembled WGS sequence"/>
</dbReference>
<feature type="compositionally biased region" description="Basic and acidic residues" evidence="1">
    <location>
        <begin position="76"/>
        <end position="86"/>
    </location>
</feature>
<evidence type="ECO:0000256" key="1">
    <source>
        <dbReference type="SAM" id="MobiDB-lite"/>
    </source>
</evidence>